<dbReference type="AlphaFoldDB" id="A0A4R5QHF8"/>
<dbReference type="RefSeq" id="WP_133289337.1">
    <property type="nucleotide sequence ID" value="NZ_SMSJ01000016.1"/>
</dbReference>
<organism evidence="2 3">
    <name type="scientific">Dankookia rubra</name>
    <dbReference type="NCBI Taxonomy" id="1442381"/>
    <lineage>
        <taxon>Bacteria</taxon>
        <taxon>Pseudomonadati</taxon>
        <taxon>Pseudomonadota</taxon>
        <taxon>Alphaproteobacteria</taxon>
        <taxon>Acetobacterales</taxon>
        <taxon>Roseomonadaceae</taxon>
        <taxon>Dankookia</taxon>
    </lineage>
</organism>
<dbReference type="Gene3D" id="3.40.190.10">
    <property type="entry name" value="Periplasmic binding protein-like II"/>
    <property type="match status" value="1"/>
</dbReference>
<evidence type="ECO:0000256" key="1">
    <source>
        <dbReference type="ARBA" id="ARBA00006987"/>
    </source>
</evidence>
<dbReference type="PANTHER" id="PTHR42928">
    <property type="entry name" value="TRICARBOXYLATE-BINDING PROTEIN"/>
    <property type="match status" value="1"/>
</dbReference>
<dbReference type="PIRSF" id="PIRSF017082">
    <property type="entry name" value="YflP"/>
    <property type="match status" value="1"/>
</dbReference>
<dbReference type="Pfam" id="PF03401">
    <property type="entry name" value="TctC"/>
    <property type="match status" value="1"/>
</dbReference>
<comment type="similarity">
    <text evidence="1">Belongs to the UPF0065 (bug) family.</text>
</comment>
<protein>
    <submittedName>
        <fullName evidence="2">Tripartite tricarboxylate transporter substrate binding protein</fullName>
    </submittedName>
</protein>
<accession>A0A4R5QHF8</accession>
<keyword evidence="3" id="KW-1185">Reference proteome</keyword>
<reference evidence="2 3" key="1">
    <citation type="journal article" date="2016" name="J. Microbiol.">
        <title>Dankookia rubra gen. nov., sp. nov., an alphaproteobacterium isolated from sediment of a shallow stream.</title>
        <authorList>
            <person name="Kim W.H."/>
            <person name="Kim D.H."/>
            <person name="Kang K."/>
            <person name="Ahn T.Y."/>
        </authorList>
    </citation>
    <scope>NUCLEOTIDE SEQUENCE [LARGE SCALE GENOMIC DNA]</scope>
    <source>
        <strain evidence="2 3">JCM30602</strain>
    </source>
</reference>
<proteinExistence type="inferred from homology"/>
<dbReference type="EMBL" id="SMSJ01000016">
    <property type="protein sequence ID" value="TDH61967.1"/>
    <property type="molecule type" value="Genomic_DNA"/>
</dbReference>
<dbReference type="Proteomes" id="UP000295096">
    <property type="component" value="Unassembled WGS sequence"/>
</dbReference>
<sequence>MRRRALLGAALAAPATARGQARVVRVVNAYGAGGTADIVCRLLFGRLSERSGQSYVVENRPGAAGTIAASVVARAPPDGHTLLYDATAHSVNPALFGPKLPYDTRRDFLPVFLSLVTPNTIVGSHHFAPRTVAELIAAAEAAPATIDAGTSGIGSAQHITLALFNAMAGVQISHVVYRDAPAARNDMVTGRIQLQFSNVPGSVGHFRAGTARVIAHTGREPVPVLPGVPAVAETLPGFETYEWNGIFLPAGTPEEIRRGLNAALNATAAEPAVAEKLVALGGLLRPNTPEEFAGFLEGQFALHGRVVREANIRAD</sequence>
<evidence type="ECO:0000313" key="3">
    <source>
        <dbReference type="Proteomes" id="UP000295096"/>
    </source>
</evidence>
<dbReference type="InterPro" id="IPR005064">
    <property type="entry name" value="BUG"/>
</dbReference>
<name>A0A4R5QHF8_9PROT</name>
<dbReference type="Gene3D" id="3.40.190.150">
    <property type="entry name" value="Bordetella uptake gene, domain 1"/>
    <property type="match status" value="1"/>
</dbReference>
<evidence type="ECO:0000313" key="2">
    <source>
        <dbReference type="EMBL" id="TDH61967.1"/>
    </source>
</evidence>
<comment type="caution">
    <text evidence="2">The sequence shown here is derived from an EMBL/GenBank/DDBJ whole genome shotgun (WGS) entry which is preliminary data.</text>
</comment>
<dbReference type="PANTHER" id="PTHR42928:SF5">
    <property type="entry name" value="BLR1237 PROTEIN"/>
    <property type="match status" value="1"/>
</dbReference>
<dbReference type="InterPro" id="IPR042100">
    <property type="entry name" value="Bug_dom1"/>
</dbReference>
<dbReference type="OrthoDB" id="7374807at2"/>
<gene>
    <name evidence="2" type="ORF">E2C06_14580</name>
</gene>
<dbReference type="SUPFAM" id="SSF53850">
    <property type="entry name" value="Periplasmic binding protein-like II"/>
    <property type="match status" value="1"/>
</dbReference>